<keyword evidence="1" id="KW-0812">Transmembrane</keyword>
<sequence>MNLNKRDFFINLVLLLLIILLLIQAGFLWISFSMPNKVEDLVFKSEDASMDVFMPSMLVVNLGYREHYVLRNFKDYWKLYSSDISEILENASSENLIMIDEKTYLNLQNKKSLVFKFSSPISASILINLIGENKKDNNINLSINSIYISDDNDVYLCASNNFYKLLGLKTNLKMNRLIDNAKNLGTRYINFFERYGIYKDTLIPDSDFIKTQKIYYNIATDALTDDIRNNLAVRYLQTDLDYIKEIKQSEKTSYIYENKYISFNKNGIVEYSNEEEFNVTDRNLYTSIITALEFLSRNSGMTSNVYLDSTNPIEYKGSLGYKFFFNLRESGKNLVLNSKDNSFIEMDVFSNHVKFYREYYFKRADDPSYNELRVKVLDIKTIIDRNLKIFPQEKTEDILNLLNNLSIVYINESTTDSSKLKLAYELLINGKKYYFDISLGKLILIR</sequence>
<reference evidence="2 3" key="1">
    <citation type="submission" date="2018-06" db="EMBL/GenBank/DDBJ databases">
        <authorList>
            <consortium name="Pathogen Informatics"/>
            <person name="Doyle S."/>
        </authorList>
    </citation>
    <scope>NUCLEOTIDE SEQUENCE [LARGE SCALE GENOMIC DNA]</scope>
    <source>
        <strain evidence="2 3">NCTC13149</strain>
    </source>
</reference>
<dbReference type="STRING" id="1122949.GCA_000378725_00135"/>
<dbReference type="RefSeq" id="WP_019034201.1">
    <property type="nucleotide sequence ID" value="NZ_UGSZ01000001.1"/>
</dbReference>
<protein>
    <recommendedName>
        <fullName evidence="4">YycH protein</fullName>
    </recommendedName>
</protein>
<dbReference type="Proteomes" id="UP000255517">
    <property type="component" value="Unassembled WGS sequence"/>
</dbReference>
<keyword evidence="1" id="KW-0472">Membrane</keyword>
<gene>
    <name evidence="2" type="ORF">NCTC13149_00064</name>
</gene>
<dbReference type="AlphaFoldDB" id="A0A379C221"/>
<evidence type="ECO:0000313" key="2">
    <source>
        <dbReference type="EMBL" id="SUB56294.1"/>
    </source>
</evidence>
<evidence type="ECO:0000256" key="1">
    <source>
        <dbReference type="SAM" id="Phobius"/>
    </source>
</evidence>
<dbReference type="OrthoDB" id="1696612at2"/>
<name>A0A379C221_9FIRM</name>
<evidence type="ECO:0000313" key="3">
    <source>
        <dbReference type="Proteomes" id="UP000255517"/>
    </source>
</evidence>
<feature type="transmembrane region" description="Helical" evidence="1">
    <location>
        <begin position="12"/>
        <end position="32"/>
    </location>
</feature>
<evidence type="ECO:0008006" key="4">
    <source>
        <dbReference type="Google" id="ProtNLM"/>
    </source>
</evidence>
<organism evidence="2 3">
    <name type="scientific">Peptoniphilus lacrimalis</name>
    <dbReference type="NCBI Taxonomy" id="33031"/>
    <lineage>
        <taxon>Bacteria</taxon>
        <taxon>Bacillati</taxon>
        <taxon>Bacillota</taxon>
        <taxon>Tissierellia</taxon>
        <taxon>Tissierellales</taxon>
        <taxon>Peptoniphilaceae</taxon>
        <taxon>Peptoniphilus</taxon>
    </lineage>
</organism>
<accession>A0A379C221</accession>
<dbReference type="EMBL" id="UGSZ01000001">
    <property type="protein sequence ID" value="SUB56294.1"/>
    <property type="molecule type" value="Genomic_DNA"/>
</dbReference>
<proteinExistence type="predicted"/>
<keyword evidence="1" id="KW-1133">Transmembrane helix</keyword>